<reference evidence="2 3" key="1">
    <citation type="submission" date="2017-03" db="EMBL/GenBank/DDBJ databases">
        <title>WGS assembly of Porphyra umbilicalis.</title>
        <authorList>
            <person name="Brawley S.H."/>
            <person name="Blouin N.A."/>
            <person name="Ficko-Blean E."/>
            <person name="Wheeler G.L."/>
            <person name="Lohr M."/>
            <person name="Goodson H.V."/>
            <person name="Jenkins J.W."/>
            <person name="Blaby-Haas C.E."/>
            <person name="Helliwell K.E."/>
            <person name="Chan C."/>
            <person name="Marriage T."/>
            <person name="Bhattacharya D."/>
            <person name="Klein A.S."/>
            <person name="Badis Y."/>
            <person name="Brodie J."/>
            <person name="Cao Y."/>
            <person name="Collen J."/>
            <person name="Dittami S.M."/>
            <person name="Gachon C.M."/>
            <person name="Green B.R."/>
            <person name="Karpowicz S."/>
            <person name="Kim J.W."/>
            <person name="Kudahl U."/>
            <person name="Lin S."/>
            <person name="Michel G."/>
            <person name="Mittag M."/>
            <person name="Olson B.J."/>
            <person name="Pangilinan J."/>
            <person name="Peng Y."/>
            <person name="Qiu H."/>
            <person name="Shu S."/>
            <person name="Singer J.T."/>
            <person name="Smith A.G."/>
            <person name="Sprecher B.N."/>
            <person name="Wagner V."/>
            <person name="Wang W."/>
            <person name="Wang Z.-Y."/>
            <person name="Yan J."/>
            <person name="Yarish C."/>
            <person name="Zoeuner-Riek S."/>
            <person name="Zhuang Y."/>
            <person name="Zou Y."/>
            <person name="Lindquist E.A."/>
            <person name="Grimwood J."/>
            <person name="Barry K."/>
            <person name="Rokhsar D.S."/>
            <person name="Schmutz J."/>
            <person name="Stiller J.W."/>
            <person name="Grossman A.R."/>
            <person name="Prochnik S.E."/>
        </authorList>
    </citation>
    <scope>NUCLEOTIDE SEQUENCE [LARGE SCALE GENOMIC DNA]</scope>
    <source>
        <strain evidence="2">4086291</strain>
    </source>
</reference>
<feature type="coiled-coil region" evidence="1">
    <location>
        <begin position="452"/>
        <end position="490"/>
    </location>
</feature>
<evidence type="ECO:0000313" key="2">
    <source>
        <dbReference type="EMBL" id="OSX74894.1"/>
    </source>
</evidence>
<evidence type="ECO:0000313" key="3">
    <source>
        <dbReference type="Proteomes" id="UP000218209"/>
    </source>
</evidence>
<accession>A0A1X6P1Z5</accession>
<gene>
    <name evidence="2" type="ORF">BU14_0262s0011</name>
</gene>
<keyword evidence="3" id="KW-1185">Reference proteome</keyword>
<sequence>MDAPATSTGVAKHISERVEAGEHLQDVVQDVHRVTGRSESSLRSAFRRFRLGSPHAHGNSILTTTEERALIYTAQAFRYANAALTRRELGALVKDLWGKEVGVTWAAAWVARHKGELSTRACKALSDKRNAASVYDQVVDWSLQVEKFFKDHRVPPSSVLNYDECRLVMCGEQLAIKRVQSKNRERPNVVSTRNNTVACLLTFVAASGKPFLSVYVFRGRFGEEDTTTINFTISRVENRTRTTWPRFYGWTDTGFVDAPCFAAIMDLFCKEWRLQNPLGDAFLIGDQLAAHKQVDVVRAALRHGVHCWWLVANTSHWLQVLDDKPFALLKRFQPVLSQQRVIDALLTSQPVRDCFIGAAYEAERRAMTPKAIKAAFKNVGLFPFDRMRVMELAHMNLGMGAAGADVASLCVAAAGSVLRRAQLKAVHDREETARGRAAVKKAKIYSPQALLAADAKMRKAKAQEAKKKAAAAAEKSKAAANKELERLVRADLRKKATCRACHSRVRRGGSTWSVCGCMAFVVCPFCLKTDEGKAVGAAHDLVCSQK</sequence>
<keyword evidence="1" id="KW-0175">Coiled coil</keyword>
<evidence type="ECO:0000256" key="1">
    <source>
        <dbReference type="SAM" id="Coils"/>
    </source>
</evidence>
<organism evidence="2 3">
    <name type="scientific">Porphyra umbilicalis</name>
    <name type="common">Purple laver</name>
    <name type="synonym">Red alga</name>
    <dbReference type="NCBI Taxonomy" id="2786"/>
    <lineage>
        <taxon>Eukaryota</taxon>
        <taxon>Rhodophyta</taxon>
        <taxon>Bangiophyceae</taxon>
        <taxon>Bangiales</taxon>
        <taxon>Bangiaceae</taxon>
        <taxon>Porphyra</taxon>
    </lineage>
</organism>
<dbReference type="AlphaFoldDB" id="A0A1X6P1Z5"/>
<dbReference type="Proteomes" id="UP000218209">
    <property type="component" value="Unassembled WGS sequence"/>
</dbReference>
<dbReference type="EMBL" id="KV918925">
    <property type="protein sequence ID" value="OSX74894.1"/>
    <property type="molecule type" value="Genomic_DNA"/>
</dbReference>
<dbReference type="OrthoDB" id="10072016at2759"/>
<protein>
    <recommendedName>
        <fullName evidence="4">DDE-1 domain-containing protein</fullName>
    </recommendedName>
</protein>
<evidence type="ECO:0008006" key="4">
    <source>
        <dbReference type="Google" id="ProtNLM"/>
    </source>
</evidence>
<name>A0A1X6P1Z5_PORUM</name>
<proteinExistence type="predicted"/>